<organism evidence="1 2">
    <name type="scientific">Octopus vulgaris</name>
    <name type="common">Common octopus</name>
    <dbReference type="NCBI Taxonomy" id="6645"/>
    <lineage>
        <taxon>Eukaryota</taxon>
        <taxon>Metazoa</taxon>
        <taxon>Spiralia</taxon>
        <taxon>Lophotrochozoa</taxon>
        <taxon>Mollusca</taxon>
        <taxon>Cephalopoda</taxon>
        <taxon>Coleoidea</taxon>
        <taxon>Octopodiformes</taxon>
        <taxon>Octopoda</taxon>
        <taxon>Incirrata</taxon>
        <taxon>Octopodidae</taxon>
        <taxon>Octopus</taxon>
    </lineage>
</organism>
<evidence type="ECO:0000313" key="2">
    <source>
        <dbReference type="Proteomes" id="UP001162480"/>
    </source>
</evidence>
<dbReference type="AlphaFoldDB" id="A0AA36AQ90"/>
<name>A0AA36AQ90_OCTVU</name>
<gene>
    <name evidence="1" type="ORF">OCTVUL_1B024590</name>
</gene>
<protein>
    <submittedName>
        <fullName evidence="1">Uncharacterized protein</fullName>
    </submittedName>
</protein>
<evidence type="ECO:0000313" key="1">
    <source>
        <dbReference type="EMBL" id="CAI9720144.1"/>
    </source>
</evidence>
<dbReference type="Proteomes" id="UP001162480">
    <property type="component" value="Chromosome 3"/>
</dbReference>
<reference evidence="1" key="1">
    <citation type="submission" date="2023-08" db="EMBL/GenBank/DDBJ databases">
        <authorList>
            <person name="Alioto T."/>
            <person name="Alioto T."/>
            <person name="Gomez Garrido J."/>
        </authorList>
    </citation>
    <scope>NUCLEOTIDE SEQUENCE</scope>
</reference>
<accession>A0AA36AQ90</accession>
<keyword evidence="2" id="KW-1185">Reference proteome</keyword>
<dbReference type="EMBL" id="OX597816">
    <property type="protein sequence ID" value="CAI9720144.1"/>
    <property type="molecule type" value="Genomic_DNA"/>
</dbReference>
<proteinExistence type="predicted"/>
<sequence length="187" mass="18620">MLCVNGLTENIIRVLYDIRHSLVLTIKSAAAKSRERTGNSAVPLRSIQPLSKFLIKARAVGANAVGVKAVGARTAGVGAAGGGGCVSNVVNVTASVDVDINSADVIAAVAVFAVVPAAPEVDAAIARAESVGVVGVGEGGACGDIGNAIAVTVATIGVVRLVGVDFSGLLLWASGKLLRLALWATPL</sequence>